<keyword evidence="3" id="KW-1185">Reference proteome</keyword>
<gene>
    <name evidence="1" type="ORF">ZHAS_00022120</name>
</gene>
<dbReference type="EMBL" id="ATLV01026999">
    <property type="status" value="NOT_ANNOTATED_CDS"/>
    <property type="molecule type" value="Genomic_DNA"/>
</dbReference>
<evidence type="ECO:0000313" key="3">
    <source>
        <dbReference type="Proteomes" id="UP000030765"/>
    </source>
</evidence>
<evidence type="ECO:0000313" key="1">
    <source>
        <dbReference type="EMBL" id="KFB53741.1"/>
    </source>
</evidence>
<dbReference type="AlphaFoldDB" id="A0A084WU47"/>
<dbReference type="EnsemblMetazoa" id="ASIC022120-RA">
    <property type="protein sequence ID" value="ASIC022120-PA"/>
    <property type="gene ID" value="ASIC022120"/>
</dbReference>
<dbReference type="EMBL" id="KE525421">
    <property type="protein sequence ID" value="KFB53741.1"/>
    <property type="molecule type" value="Genomic_DNA"/>
</dbReference>
<dbReference type="VEuPathDB" id="VectorBase:ASIC022120"/>
<dbReference type="Proteomes" id="UP000030765">
    <property type="component" value="Unassembled WGS sequence"/>
</dbReference>
<sequence>MRIIARVPENPAELGISSPQMVMTLDTTGGSPGKGKFRHQRYARPLALRLNRFGARHLCGIRIGSFTCGKTPGIPADASGTN</sequence>
<reference evidence="2" key="2">
    <citation type="submission" date="2020-05" db="UniProtKB">
        <authorList>
            <consortium name="EnsemblMetazoa"/>
        </authorList>
    </citation>
    <scope>IDENTIFICATION</scope>
</reference>
<name>A0A084WU47_ANOSI</name>
<reference evidence="1 3" key="1">
    <citation type="journal article" date="2014" name="BMC Genomics">
        <title>Genome sequence of Anopheles sinensis provides insight into genetics basis of mosquito competence for malaria parasites.</title>
        <authorList>
            <person name="Zhou D."/>
            <person name="Zhang D."/>
            <person name="Ding G."/>
            <person name="Shi L."/>
            <person name="Hou Q."/>
            <person name="Ye Y."/>
            <person name="Xu Y."/>
            <person name="Zhou H."/>
            <person name="Xiong C."/>
            <person name="Li S."/>
            <person name="Yu J."/>
            <person name="Hong S."/>
            <person name="Yu X."/>
            <person name="Zou P."/>
            <person name="Chen C."/>
            <person name="Chang X."/>
            <person name="Wang W."/>
            <person name="Lv Y."/>
            <person name="Sun Y."/>
            <person name="Ma L."/>
            <person name="Shen B."/>
            <person name="Zhu C."/>
        </authorList>
    </citation>
    <scope>NUCLEOTIDE SEQUENCE [LARGE SCALE GENOMIC DNA]</scope>
</reference>
<accession>A0A084WU47</accession>
<protein>
    <submittedName>
        <fullName evidence="1 2">Uncharacterized protein</fullName>
    </submittedName>
</protein>
<proteinExistence type="predicted"/>
<organism evidence="1">
    <name type="scientific">Anopheles sinensis</name>
    <name type="common">Mosquito</name>
    <dbReference type="NCBI Taxonomy" id="74873"/>
    <lineage>
        <taxon>Eukaryota</taxon>
        <taxon>Metazoa</taxon>
        <taxon>Ecdysozoa</taxon>
        <taxon>Arthropoda</taxon>
        <taxon>Hexapoda</taxon>
        <taxon>Insecta</taxon>
        <taxon>Pterygota</taxon>
        <taxon>Neoptera</taxon>
        <taxon>Endopterygota</taxon>
        <taxon>Diptera</taxon>
        <taxon>Nematocera</taxon>
        <taxon>Culicoidea</taxon>
        <taxon>Culicidae</taxon>
        <taxon>Anophelinae</taxon>
        <taxon>Anopheles</taxon>
    </lineage>
</organism>
<evidence type="ECO:0000313" key="2">
    <source>
        <dbReference type="EnsemblMetazoa" id="ASIC022120-PA"/>
    </source>
</evidence>